<dbReference type="EMBL" id="CP132302">
    <property type="protein sequence ID" value="WLR98539.1"/>
    <property type="molecule type" value="Genomic_DNA"/>
</dbReference>
<reference evidence="1 2" key="1">
    <citation type="submission" date="2023-08" db="EMBL/GenBank/DDBJ databases">
        <title>Pathogen: clinical or host-associated sample.</title>
        <authorList>
            <person name="Hergert J."/>
            <person name="Casey R."/>
            <person name="Wagner J."/>
            <person name="Young E.L."/>
            <person name="Oakeson K.F."/>
        </authorList>
    </citation>
    <scope>NUCLEOTIDE SEQUENCE [LARGE SCALE GENOMIC DNA]</scope>
    <source>
        <strain evidence="1 2">1760953</strain>
    </source>
</reference>
<dbReference type="SUPFAM" id="SSF160379">
    <property type="entry name" value="SP0830-like"/>
    <property type="match status" value="1"/>
</dbReference>
<sequence length="177" mass="19179">MTTYVALLHSIVLAPGRRLVMSDLKAMAEDLGFAAPRTYVATGNLVFEGDEAPIAALETRLEAAFQARFGKPVDIILRTAQAWETTAAQNPYPDGNGQDVGIRVMRRPLGPEALSMLEAFVAPPVRMQIVHGDLWVDFGGKPAETRLLSHLTTRKLGIGTLRNANTVNGLARMLGRS</sequence>
<dbReference type="Gene3D" id="3.30.70.1280">
    <property type="entry name" value="SP0830-like domains"/>
    <property type="match status" value="1"/>
</dbReference>
<accession>A0AA50H926</accession>
<dbReference type="PANTHER" id="PTHR36439:SF1">
    <property type="entry name" value="DUF1697 DOMAIN-CONTAINING PROTEIN"/>
    <property type="match status" value="1"/>
</dbReference>
<proteinExistence type="predicted"/>
<dbReference type="InterPro" id="IPR012545">
    <property type="entry name" value="DUF1697"/>
</dbReference>
<organism evidence="1 2">
    <name type="scientific">Shinella sumterensis</name>
    <dbReference type="NCBI Taxonomy" id="1967501"/>
    <lineage>
        <taxon>Bacteria</taxon>
        <taxon>Pseudomonadati</taxon>
        <taxon>Pseudomonadota</taxon>
        <taxon>Alphaproteobacteria</taxon>
        <taxon>Hyphomicrobiales</taxon>
        <taxon>Rhizobiaceae</taxon>
        <taxon>Shinella</taxon>
    </lineage>
</organism>
<evidence type="ECO:0000313" key="2">
    <source>
        <dbReference type="Proteomes" id="UP001234585"/>
    </source>
</evidence>
<dbReference type="Pfam" id="PF08002">
    <property type="entry name" value="DUF1697"/>
    <property type="match status" value="1"/>
</dbReference>
<gene>
    <name evidence="1" type="ORF">Q9313_05765</name>
</gene>
<dbReference type="PANTHER" id="PTHR36439">
    <property type="entry name" value="BLL4334 PROTEIN"/>
    <property type="match status" value="1"/>
</dbReference>
<protein>
    <submittedName>
        <fullName evidence="1">DUF1697 domain-containing protein</fullName>
    </submittedName>
</protein>
<name>A0AA50H926_9HYPH</name>
<keyword evidence="2" id="KW-1185">Reference proteome</keyword>
<evidence type="ECO:0000313" key="1">
    <source>
        <dbReference type="EMBL" id="WLR98539.1"/>
    </source>
</evidence>
<dbReference type="RefSeq" id="WP_306038207.1">
    <property type="nucleotide sequence ID" value="NZ_CP132302.1"/>
</dbReference>
<dbReference type="AlphaFoldDB" id="A0AA50H926"/>
<dbReference type="Proteomes" id="UP001234585">
    <property type="component" value="Chromosome"/>
</dbReference>
<dbReference type="PIRSF" id="PIRSF008502">
    <property type="entry name" value="UCP008502"/>
    <property type="match status" value="1"/>
</dbReference>